<dbReference type="Pfam" id="PF13202">
    <property type="entry name" value="EF-hand_5"/>
    <property type="match status" value="4"/>
</dbReference>
<evidence type="ECO:0000313" key="4">
    <source>
        <dbReference type="EMBL" id="MBC4016995.1"/>
    </source>
</evidence>
<feature type="region of interest" description="Disordered" evidence="1">
    <location>
        <begin position="137"/>
        <end position="186"/>
    </location>
</feature>
<dbReference type="SMART" id="SM00054">
    <property type="entry name" value="EFh"/>
    <property type="match status" value="2"/>
</dbReference>
<dbReference type="PANTHER" id="PTHR10827:SF85">
    <property type="entry name" value="CALCIUM-BINDING PROTEIN"/>
    <property type="match status" value="1"/>
</dbReference>
<name>A0A9X0R0G3_9PROT</name>
<protein>
    <submittedName>
        <fullName evidence="4">EF-hand domain-containing protein</fullName>
    </submittedName>
</protein>
<dbReference type="Gene3D" id="1.10.238.10">
    <property type="entry name" value="EF-hand"/>
    <property type="match status" value="2"/>
</dbReference>
<organism evidence="4 5">
    <name type="scientific">Siccirubricoccus deserti</name>
    <dbReference type="NCBI Taxonomy" id="2013562"/>
    <lineage>
        <taxon>Bacteria</taxon>
        <taxon>Pseudomonadati</taxon>
        <taxon>Pseudomonadota</taxon>
        <taxon>Alphaproteobacteria</taxon>
        <taxon>Acetobacterales</taxon>
        <taxon>Roseomonadaceae</taxon>
        <taxon>Siccirubricoccus</taxon>
    </lineage>
</organism>
<feature type="compositionally biased region" description="Low complexity" evidence="1">
    <location>
        <begin position="22"/>
        <end position="32"/>
    </location>
</feature>
<dbReference type="InterPro" id="IPR018247">
    <property type="entry name" value="EF_Hand_1_Ca_BS"/>
</dbReference>
<dbReference type="InterPro" id="IPR002048">
    <property type="entry name" value="EF_hand_dom"/>
</dbReference>
<feature type="domain" description="EF-hand" evidence="3">
    <location>
        <begin position="105"/>
        <end position="140"/>
    </location>
</feature>
<evidence type="ECO:0000313" key="5">
    <source>
        <dbReference type="Proteomes" id="UP000600101"/>
    </source>
</evidence>
<evidence type="ECO:0000256" key="2">
    <source>
        <dbReference type="SAM" id="SignalP"/>
    </source>
</evidence>
<gene>
    <name evidence="4" type="ORF">H7965_16895</name>
</gene>
<dbReference type="PANTHER" id="PTHR10827">
    <property type="entry name" value="RETICULOCALBIN"/>
    <property type="match status" value="1"/>
</dbReference>
<evidence type="ECO:0000259" key="3">
    <source>
        <dbReference type="PROSITE" id="PS50222"/>
    </source>
</evidence>
<keyword evidence="2" id="KW-0732">Signal</keyword>
<feature type="chain" id="PRO_5040943492" evidence="2">
    <location>
        <begin position="22"/>
        <end position="186"/>
    </location>
</feature>
<dbReference type="Proteomes" id="UP000600101">
    <property type="component" value="Unassembled WGS sequence"/>
</dbReference>
<feature type="compositionally biased region" description="Low complexity" evidence="1">
    <location>
        <begin position="168"/>
        <end position="186"/>
    </location>
</feature>
<dbReference type="SUPFAM" id="SSF47473">
    <property type="entry name" value="EF-hand"/>
    <property type="match status" value="1"/>
</dbReference>
<dbReference type="InterPro" id="IPR011992">
    <property type="entry name" value="EF-hand-dom_pair"/>
</dbReference>
<dbReference type="EMBL" id="JACOMF010000021">
    <property type="protein sequence ID" value="MBC4016995.1"/>
    <property type="molecule type" value="Genomic_DNA"/>
</dbReference>
<feature type="domain" description="EF-hand" evidence="3">
    <location>
        <begin position="57"/>
        <end position="92"/>
    </location>
</feature>
<dbReference type="RefSeq" id="WP_186771761.1">
    <property type="nucleotide sequence ID" value="NZ_JACOMF010000021.1"/>
</dbReference>
<reference evidence="4" key="1">
    <citation type="submission" date="2020-08" db="EMBL/GenBank/DDBJ databases">
        <authorList>
            <person name="Hu Y."/>
            <person name="Nguyen S.V."/>
            <person name="Li F."/>
            <person name="Fanning S."/>
        </authorList>
    </citation>
    <scope>NUCLEOTIDE SEQUENCE</scope>
    <source>
        <strain evidence="4">SYSU D8009</strain>
    </source>
</reference>
<dbReference type="PROSITE" id="PS00018">
    <property type="entry name" value="EF_HAND_1"/>
    <property type="match status" value="1"/>
</dbReference>
<feature type="signal peptide" evidence="2">
    <location>
        <begin position="1"/>
        <end position="21"/>
    </location>
</feature>
<proteinExistence type="predicted"/>
<dbReference type="GO" id="GO:0005509">
    <property type="term" value="F:calcium ion binding"/>
    <property type="evidence" value="ECO:0007669"/>
    <property type="project" value="InterPro"/>
</dbReference>
<dbReference type="PROSITE" id="PS50222">
    <property type="entry name" value="EF_HAND_2"/>
    <property type="match status" value="2"/>
</dbReference>
<evidence type="ECO:0000256" key="1">
    <source>
        <dbReference type="SAM" id="MobiDB-lite"/>
    </source>
</evidence>
<feature type="region of interest" description="Disordered" evidence="1">
    <location>
        <begin position="22"/>
        <end position="43"/>
    </location>
</feature>
<sequence>MKSFRMALLGTALLAAAPALAQPAPAAGGPPARGERGPGAIFNQIDRDRDGKVTWDEAWVYVQQRFTTADRDHDGGLTQEELAAAFPRRGQAGAQTPADRGQGAGRTQMLGMMFRGLDANRDGKVTLEEIRPAAEARFRGFDANGDGAVARDELPRRPRHHRHGHGQGQQPAPAQGGEAPAARPPG</sequence>
<comment type="caution">
    <text evidence="4">The sequence shown here is derived from an EMBL/GenBank/DDBJ whole genome shotgun (WGS) entry which is preliminary data.</text>
</comment>
<keyword evidence="5" id="KW-1185">Reference proteome</keyword>
<accession>A0A9X0R0G3</accession>
<dbReference type="AlphaFoldDB" id="A0A9X0R0G3"/>